<evidence type="ECO:0000256" key="4">
    <source>
        <dbReference type="ARBA" id="ARBA00023316"/>
    </source>
</evidence>
<dbReference type="Pfam" id="PF03562">
    <property type="entry name" value="MltA"/>
    <property type="match status" value="1"/>
</dbReference>
<reference evidence="9" key="1">
    <citation type="submission" date="2019-01" db="EMBL/GenBank/DDBJ databases">
        <title>Cytophagaceae bacterium strain CAR-16.</title>
        <authorList>
            <person name="Chen W.-M."/>
        </authorList>
    </citation>
    <scope>NUCLEOTIDE SEQUENCE [LARGE SCALE GENOMIC DNA]</scope>
    <source>
        <strain evidence="9">CHR27</strain>
    </source>
</reference>
<evidence type="ECO:0000313" key="9">
    <source>
        <dbReference type="Proteomes" id="UP000290958"/>
    </source>
</evidence>
<dbReference type="Gene3D" id="2.40.40.10">
    <property type="entry name" value="RlpA-like domain"/>
    <property type="match status" value="1"/>
</dbReference>
<protein>
    <recommendedName>
        <fullName evidence="2">peptidoglycan lytic exotransglycosylase</fullName>
        <ecNumber evidence="2">4.2.2.n1</ecNumber>
    </recommendedName>
    <alternativeName>
        <fullName evidence="5">Murein hydrolase A</fullName>
    </alternativeName>
</protein>
<keyword evidence="9" id="KW-1185">Reference proteome</keyword>
<name>A0A4Q1KGF7_9SPHN</name>
<dbReference type="InterPro" id="IPR026044">
    <property type="entry name" value="MltA"/>
</dbReference>
<feature type="region of interest" description="Disordered" evidence="6">
    <location>
        <begin position="31"/>
        <end position="62"/>
    </location>
</feature>
<gene>
    <name evidence="8" type="ORF">EQG66_10865</name>
</gene>
<dbReference type="GO" id="GO:0071555">
    <property type="term" value="P:cell wall organization"/>
    <property type="evidence" value="ECO:0007669"/>
    <property type="project" value="UniProtKB-KW"/>
</dbReference>
<feature type="domain" description="Lytic transglycosylase MltA" evidence="7">
    <location>
        <begin position="154"/>
        <end position="310"/>
    </location>
</feature>
<proteinExistence type="predicted"/>
<comment type="catalytic activity">
    <reaction evidence="1">
        <text>Exolytic cleavage of the (1-&gt;4)-beta-glycosidic linkage between N-acetylmuramic acid (MurNAc) and N-acetylglucosamine (GlcNAc) residues in peptidoglycan, from either the reducing or the non-reducing ends of the peptidoglycan chains, with concomitant formation of a 1,6-anhydrobond in the MurNAc residue.</text>
        <dbReference type="EC" id="4.2.2.n1"/>
    </reaction>
</comment>
<dbReference type="GO" id="GO:0009253">
    <property type="term" value="P:peptidoglycan catabolic process"/>
    <property type="evidence" value="ECO:0007669"/>
    <property type="project" value="TreeGrafter"/>
</dbReference>
<evidence type="ECO:0000256" key="2">
    <source>
        <dbReference type="ARBA" id="ARBA00012587"/>
    </source>
</evidence>
<dbReference type="CDD" id="cd14485">
    <property type="entry name" value="mltA_like_LT_A"/>
    <property type="match status" value="1"/>
</dbReference>
<dbReference type="GO" id="GO:0004553">
    <property type="term" value="F:hydrolase activity, hydrolyzing O-glycosyl compounds"/>
    <property type="evidence" value="ECO:0007669"/>
    <property type="project" value="InterPro"/>
</dbReference>
<dbReference type="GO" id="GO:0008933">
    <property type="term" value="F:peptidoglycan lytic transglycosylase activity"/>
    <property type="evidence" value="ECO:0007669"/>
    <property type="project" value="TreeGrafter"/>
</dbReference>
<dbReference type="InterPro" id="IPR036908">
    <property type="entry name" value="RlpA-like_sf"/>
</dbReference>
<evidence type="ECO:0000313" key="8">
    <source>
        <dbReference type="EMBL" id="RXR28290.1"/>
    </source>
</evidence>
<dbReference type="SMART" id="SM00925">
    <property type="entry name" value="MltA"/>
    <property type="match status" value="1"/>
</dbReference>
<dbReference type="EC" id="4.2.2.n1" evidence="2"/>
<dbReference type="GO" id="GO:0009254">
    <property type="term" value="P:peptidoglycan turnover"/>
    <property type="evidence" value="ECO:0007669"/>
    <property type="project" value="InterPro"/>
</dbReference>
<dbReference type="PROSITE" id="PS51257">
    <property type="entry name" value="PROKAR_LIPOPROTEIN"/>
    <property type="match status" value="1"/>
</dbReference>
<dbReference type="Proteomes" id="UP000290958">
    <property type="component" value="Unassembled WGS sequence"/>
</dbReference>
<evidence type="ECO:0000256" key="6">
    <source>
        <dbReference type="SAM" id="MobiDB-lite"/>
    </source>
</evidence>
<comment type="caution">
    <text evidence="8">The sequence shown here is derived from an EMBL/GenBank/DDBJ whole genome shotgun (WGS) entry which is preliminary data.</text>
</comment>
<sequence>MAGRSVLTRAIAIIGGALLLSACAGGIIPPSRGPAPAPKPTAPTQPRPTPPTAQPAAPPETALTAGVMPGPSVSELVRQNERTAAALAAFRISCPSLVRRTDQSGLSQGQDWAPACAAAANWPVETAADFFARYFEAVQVGNGAAFATGYYEPEILGARSPGGAYQTPIYRRPPDLIDVDLGQFSDSLKGKTIRGRVEGQKFIPYFARTDIVDSAALSSKGLELAWAADPVEFFFLQVQGSGRLRLPDGGIMRIGYDGQNGRDYTGIGKLMKDRGLIKAGSMQDIMAYLRANPEEGRKIMNENKSFVFFREVNGAGPLGALGLPVTAEATVAADPRYVPLGAPVLLSMDRAEPNGVWIAQDTGGAIKGANRFDTFWGAGERARTIAGGMSARGTSWLLLPIGTVARINASAR</sequence>
<dbReference type="InterPro" id="IPR005300">
    <property type="entry name" value="MltA_B"/>
</dbReference>
<dbReference type="PANTHER" id="PTHR30124">
    <property type="entry name" value="MEMBRANE-BOUND LYTIC MUREIN TRANSGLYCOSYLASE A"/>
    <property type="match status" value="1"/>
</dbReference>
<evidence type="ECO:0000259" key="7">
    <source>
        <dbReference type="SMART" id="SM00925"/>
    </source>
</evidence>
<dbReference type="OrthoDB" id="9783686at2"/>
<dbReference type="EMBL" id="SBKP01000010">
    <property type="protein sequence ID" value="RXR28290.1"/>
    <property type="molecule type" value="Genomic_DNA"/>
</dbReference>
<keyword evidence="4" id="KW-0961">Cell wall biogenesis/degradation</keyword>
<keyword evidence="3" id="KW-0456">Lyase</keyword>
<dbReference type="PANTHER" id="PTHR30124:SF0">
    <property type="entry name" value="MEMBRANE-BOUND LYTIC MUREIN TRANSGLYCOSYLASE A"/>
    <property type="match status" value="1"/>
</dbReference>
<dbReference type="PIRSF" id="PIRSF019422">
    <property type="entry name" value="MltA"/>
    <property type="match status" value="1"/>
</dbReference>
<dbReference type="RefSeq" id="WP_129404650.1">
    <property type="nucleotide sequence ID" value="NZ_SBKP01000010.1"/>
</dbReference>
<dbReference type="InterPro" id="IPR010611">
    <property type="entry name" value="3D_dom"/>
</dbReference>
<feature type="compositionally biased region" description="Pro residues" evidence="6">
    <location>
        <begin position="31"/>
        <end position="58"/>
    </location>
</feature>
<dbReference type="AlphaFoldDB" id="A0A4Q1KGF7"/>
<dbReference type="CDD" id="cd14668">
    <property type="entry name" value="mlta_B"/>
    <property type="match status" value="1"/>
</dbReference>
<organism evidence="8 9">
    <name type="scientific">Sphingobium fluviale</name>
    <dbReference type="NCBI Taxonomy" id="2506423"/>
    <lineage>
        <taxon>Bacteria</taxon>
        <taxon>Pseudomonadati</taxon>
        <taxon>Pseudomonadota</taxon>
        <taxon>Alphaproteobacteria</taxon>
        <taxon>Sphingomonadales</taxon>
        <taxon>Sphingomonadaceae</taxon>
        <taxon>Sphingobium</taxon>
    </lineage>
</organism>
<dbReference type="Gene3D" id="2.40.240.50">
    <property type="entry name" value="Barwin-like endoglucanases"/>
    <property type="match status" value="1"/>
</dbReference>
<accession>A0A4Q1KGF7</accession>
<evidence type="ECO:0000256" key="5">
    <source>
        <dbReference type="ARBA" id="ARBA00030918"/>
    </source>
</evidence>
<dbReference type="Pfam" id="PF06725">
    <property type="entry name" value="3D"/>
    <property type="match status" value="1"/>
</dbReference>
<dbReference type="GO" id="GO:0019867">
    <property type="term" value="C:outer membrane"/>
    <property type="evidence" value="ECO:0007669"/>
    <property type="project" value="InterPro"/>
</dbReference>
<dbReference type="SUPFAM" id="SSF50685">
    <property type="entry name" value="Barwin-like endoglucanases"/>
    <property type="match status" value="1"/>
</dbReference>
<evidence type="ECO:0000256" key="3">
    <source>
        <dbReference type="ARBA" id="ARBA00023239"/>
    </source>
</evidence>
<evidence type="ECO:0000256" key="1">
    <source>
        <dbReference type="ARBA" id="ARBA00001420"/>
    </source>
</evidence>